<dbReference type="RefSeq" id="XP_037195419.1">
    <property type="nucleotide sequence ID" value="XM_037333291.1"/>
</dbReference>
<dbReference type="AlphaFoldDB" id="A0A8H6AZ62"/>
<protein>
    <submittedName>
        <fullName evidence="1">Uncharacterized protein</fullName>
    </submittedName>
</protein>
<dbReference type="EMBL" id="JABFCT010000004">
    <property type="protein sequence ID" value="KAF5876473.1"/>
    <property type="molecule type" value="Genomic_DNA"/>
</dbReference>
<proteinExistence type="predicted"/>
<sequence length="97" mass="10975">MTKTSRNLSPQLTSTPLHYHDPGLAIVPLCPSFGTRYLYLNPRSICSILLPFSRRMQGAKRHPSIVRIQGLFYFCDVLPNFGNRDALIVFTAEPSHD</sequence>
<comment type="caution">
    <text evidence="1">The sequence shown here is derived from an EMBL/GenBank/DDBJ whole genome shotgun (WGS) entry which is preliminary data.</text>
</comment>
<evidence type="ECO:0000313" key="1">
    <source>
        <dbReference type="EMBL" id="KAF5876473.1"/>
    </source>
</evidence>
<dbReference type="Proteomes" id="UP000531561">
    <property type="component" value="Unassembled WGS sequence"/>
</dbReference>
<accession>A0A8H6AZ62</accession>
<organism evidence="1 2">
    <name type="scientific">Botrytis fragariae</name>
    <dbReference type="NCBI Taxonomy" id="1964551"/>
    <lineage>
        <taxon>Eukaryota</taxon>
        <taxon>Fungi</taxon>
        <taxon>Dikarya</taxon>
        <taxon>Ascomycota</taxon>
        <taxon>Pezizomycotina</taxon>
        <taxon>Leotiomycetes</taxon>
        <taxon>Helotiales</taxon>
        <taxon>Sclerotiniaceae</taxon>
        <taxon>Botrytis</taxon>
    </lineage>
</organism>
<evidence type="ECO:0000313" key="2">
    <source>
        <dbReference type="Proteomes" id="UP000531561"/>
    </source>
</evidence>
<dbReference type="GeneID" id="59256983"/>
<gene>
    <name evidence="1" type="ORF">Bfra_002878</name>
</gene>
<name>A0A8H6AZ62_9HELO</name>
<keyword evidence="2" id="KW-1185">Reference proteome</keyword>
<reference evidence="1 2" key="1">
    <citation type="journal article" date="2020" name="Phytopathology">
        <title>A high-quality genome resource of Botrytis fragariae, a new and rapidly spreading fungal pathogen causing strawberry gray mold in the U.S.A.</title>
        <authorList>
            <person name="Wu Y."/>
            <person name="Saski C.A."/>
            <person name="Schnabel G."/>
            <person name="Xiao S."/>
            <person name="Hu M."/>
        </authorList>
    </citation>
    <scope>NUCLEOTIDE SEQUENCE [LARGE SCALE GENOMIC DNA]</scope>
    <source>
        <strain evidence="1 2">BVB16</strain>
    </source>
</reference>